<organism evidence="3 4">
    <name type="scientific">Actinoallomurus bryophytorum</name>
    <dbReference type="NCBI Taxonomy" id="1490222"/>
    <lineage>
        <taxon>Bacteria</taxon>
        <taxon>Bacillati</taxon>
        <taxon>Actinomycetota</taxon>
        <taxon>Actinomycetes</taxon>
        <taxon>Streptosporangiales</taxon>
        <taxon>Thermomonosporaceae</taxon>
        <taxon>Actinoallomurus</taxon>
    </lineage>
</organism>
<keyword evidence="4" id="KW-1185">Reference proteome</keyword>
<accession>A0A543CXE9</accession>
<evidence type="ECO:0000256" key="2">
    <source>
        <dbReference type="SAM" id="Phobius"/>
    </source>
</evidence>
<evidence type="ECO:0000313" key="4">
    <source>
        <dbReference type="Proteomes" id="UP000316096"/>
    </source>
</evidence>
<keyword evidence="2" id="KW-0812">Transmembrane</keyword>
<reference evidence="3 4" key="1">
    <citation type="submission" date="2019-06" db="EMBL/GenBank/DDBJ databases">
        <title>Sequencing the genomes of 1000 actinobacteria strains.</title>
        <authorList>
            <person name="Klenk H.-P."/>
        </authorList>
    </citation>
    <scope>NUCLEOTIDE SEQUENCE [LARGE SCALE GENOMIC DNA]</scope>
    <source>
        <strain evidence="3 4">DSM 102200</strain>
    </source>
</reference>
<feature type="compositionally biased region" description="Pro residues" evidence="1">
    <location>
        <begin position="47"/>
        <end position="59"/>
    </location>
</feature>
<dbReference type="EMBL" id="VFOZ01000001">
    <property type="protein sequence ID" value="TQM01538.1"/>
    <property type="molecule type" value="Genomic_DNA"/>
</dbReference>
<keyword evidence="2" id="KW-0472">Membrane</keyword>
<sequence>MKCPACENDVPSGRSACTWCGAPLPSAGERPGSDSRFGSEPLTNPQAGPPNPKTEPMPIPVWDAGDEWPELPPIRRATPAPDPAPPEEQASRHADAPLPPAFDPAGWNRDAPPAPPPGYENATQHLGAPPPPAFDPAGWNRDAPPMPPPGDQNATQHLGSPMPPAFDPAGWNRDAPPMPPPGHENATQNLGAPPPPTFGPAGWDQGVPPGAGDPAAPPADGGTAKNRKNLLLVCGIAAVVVIGGAVIYALTQGGSGGGSQTAGGKTGTAGASQQASAVNQILKSGRTARGHLPSRLRTCDDVAAGVPGFQQVVRDRQQELSQSKSLKVDQLPDGAGLRKSMVAAYQSSLKADQAYLAWAQEVQGRGCGGRIAPLTAHYKDAIAANGKAGPAKRQVIAAWKPIASSHGLPKYAWNRL</sequence>
<feature type="transmembrane region" description="Helical" evidence="2">
    <location>
        <begin position="230"/>
        <end position="250"/>
    </location>
</feature>
<dbReference type="AlphaFoldDB" id="A0A543CXE9"/>
<proteinExistence type="predicted"/>
<dbReference type="Proteomes" id="UP000316096">
    <property type="component" value="Unassembled WGS sequence"/>
</dbReference>
<name>A0A543CXE9_9ACTN</name>
<keyword evidence="2" id="KW-1133">Transmembrane helix</keyword>
<comment type="caution">
    <text evidence="3">The sequence shown here is derived from an EMBL/GenBank/DDBJ whole genome shotgun (WGS) entry which is preliminary data.</text>
</comment>
<gene>
    <name evidence="3" type="ORF">FB559_7298</name>
</gene>
<feature type="region of interest" description="Disordered" evidence="1">
    <location>
        <begin position="1"/>
        <end position="222"/>
    </location>
</feature>
<evidence type="ECO:0000313" key="3">
    <source>
        <dbReference type="EMBL" id="TQM01538.1"/>
    </source>
</evidence>
<evidence type="ECO:0000256" key="1">
    <source>
        <dbReference type="SAM" id="MobiDB-lite"/>
    </source>
</evidence>
<protein>
    <submittedName>
        <fullName evidence="3">Uncharacterized protein</fullName>
    </submittedName>
</protein>
<feature type="compositionally biased region" description="Low complexity" evidence="1">
    <location>
        <begin position="199"/>
        <end position="222"/>
    </location>
</feature>